<comment type="caution">
    <text evidence="2">The sequence shown here is derived from an EMBL/GenBank/DDBJ whole genome shotgun (WGS) entry which is preliminary data.</text>
</comment>
<dbReference type="GO" id="GO:0016779">
    <property type="term" value="F:nucleotidyltransferase activity"/>
    <property type="evidence" value="ECO:0007669"/>
    <property type="project" value="UniProtKB-KW"/>
</dbReference>
<dbReference type="NCBIfam" id="NF006077">
    <property type="entry name" value="PRK08223.1"/>
    <property type="match status" value="1"/>
</dbReference>
<dbReference type="InterPro" id="IPR045886">
    <property type="entry name" value="ThiF/MoeB/HesA"/>
</dbReference>
<dbReference type="PANTHER" id="PTHR43267:SF1">
    <property type="entry name" value="TRNA THREONYLCARBAMOYLADENOSINE DEHYDRATASE"/>
    <property type="match status" value="1"/>
</dbReference>
<accession>A0ABT7PPB3</accession>
<reference evidence="2 3" key="1">
    <citation type="submission" date="2023-06" db="EMBL/GenBank/DDBJ databases">
        <title>Roseiconus lacunae JC819 isolated from Gulf of Mannar region, Tamil Nadu.</title>
        <authorList>
            <person name="Pk S."/>
            <person name="Ch S."/>
            <person name="Ch V.R."/>
        </authorList>
    </citation>
    <scope>NUCLEOTIDE SEQUENCE [LARGE SCALE GENOMIC DNA]</scope>
    <source>
        <strain evidence="2 3">JC819</strain>
    </source>
</reference>
<dbReference type="EMBL" id="JASZZN010000021">
    <property type="protein sequence ID" value="MDM4018339.1"/>
    <property type="molecule type" value="Genomic_DNA"/>
</dbReference>
<protein>
    <submittedName>
        <fullName evidence="2">ThiF family adenylyltransferase</fullName>
    </submittedName>
</protein>
<dbReference type="Gene3D" id="3.40.50.720">
    <property type="entry name" value="NAD(P)-binding Rossmann-like Domain"/>
    <property type="match status" value="1"/>
</dbReference>
<dbReference type="RefSeq" id="WP_289166138.1">
    <property type="nucleotide sequence ID" value="NZ_JASZZN010000021.1"/>
</dbReference>
<proteinExistence type="predicted"/>
<keyword evidence="2" id="KW-0548">Nucleotidyltransferase</keyword>
<dbReference type="SUPFAM" id="SSF69572">
    <property type="entry name" value="Activating enzymes of the ubiquitin-like proteins"/>
    <property type="match status" value="1"/>
</dbReference>
<evidence type="ECO:0000313" key="2">
    <source>
        <dbReference type="EMBL" id="MDM4018339.1"/>
    </source>
</evidence>
<dbReference type="PANTHER" id="PTHR43267">
    <property type="entry name" value="TRNA THREONYLCARBAMOYLADENOSINE DEHYDRATASE"/>
    <property type="match status" value="1"/>
</dbReference>
<dbReference type="Pfam" id="PF00899">
    <property type="entry name" value="ThiF"/>
    <property type="match status" value="1"/>
</dbReference>
<evidence type="ECO:0000313" key="3">
    <source>
        <dbReference type="Proteomes" id="UP001239462"/>
    </source>
</evidence>
<sequence length="318" mass="35671">MLQQDCQYTNYSCGVQDVVSPDKSNGLWSPTDWSYEEAFSRNRGLVSSNEQQRLRESRVAIPGMGGVGGMHLMTLARMGIGKFRIADHDEFACGNFNRQFGAIIDNIGRKKADVLLESAKGVNPEAEIESMGGKITPENIDQFLDDVDFVVDALDFFAFDARRMLFREAAKRGIWVVTAGPIGFSTAWLAFDPNGMPFDTYFDMHDKMEPVDFFAAFVIGLTPRGTHGPYFDYSCVEASGRGPSVAAACRLAAGVVGSEAIKIILGRGKVRAAPYYQQFDAYRYILRRGWMPWGNRNPIQRLKRIYLRRYMLKLGYGQ</sequence>
<keyword evidence="2" id="KW-0808">Transferase</keyword>
<dbReference type="CDD" id="cd01483">
    <property type="entry name" value="E1_enzyme_family"/>
    <property type="match status" value="1"/>
</dbReference>
<evidence type="ECO:0000259" key="1">
    <source>
        <dbReference type="Pfam" id="PF00899"/>
    </source>
</evidence>
<feature type="domain" description="THIF-type NAD/FAD binding fold" evidence="1">
    <location>
        <begin position="40"/>
        <end position="285"/>
    </location>
</feature>
<dbReference type="InterPro" id="IPR000594">
    <property type="entry name" value="ThiF_NAD_FAD-bd"/>
</dbReference>
<dbReference type="InterPro" id="IPR035985">
    <property type="entry name" value="Ubiquitin-activating_enz"/>
</dbReference>
<dbReference type="Proteomes" id="UP001239462">
    <property type="component" value="Unassembled WGS sequence"/>
</dbReference>
<keyword evidence="3" id="KW-1185">Reference proteome</keyword>
<organism evidence="2 3">
    <name type="scientific">Roseiconus lacunae</name>
    <dbReference type="NCBI Taxonomy" id="2605694"/>
    <lineage>
        <taxon>Bacteria</taxon>
        <taxon>Pseudomonadati</taxon>
        <taxon>Planctomycetota</taxon>
        <taxon>Planctomycetia</taxon>
        <taxon>Pirellulales</taxon>
        <taxon>Pirellulaceae</taxon>
        <taxon>Roseiconus</taxon>
    </lineage>
</organism>
<name>A0ABT7PPB3_9BACT</name>
<gene>
    <name evidence="2" type="ORF">QTN89_23005</name>
</gene>